<dbReference type="AlphaFoldDB" id="A0A6P8GY17"/>
<organism evidence="1 2">
    <name type="scientific">Actinia tenebrosa</name>
    <name type="common">Australian red waratah sea anemone</name>
    <dbReference type="NCBI Taxonomy" id="6105"/>
    <lineage>
        <taxon>Eukaryota</taxon>
        <taxon>Metazoa</taxon>
        <taxon>Cnidaria</taxon>
        <taxon>Anthozoa</taxon>
        <taxon>Hexacorallia</taxon>
        <taxon>Actiniaria</taxon>
        <taxon>Actiniidae</taxon>
        <taxon>Actinia</taxon>
    </lineage>
</organism>
<evidence type="ECO:0000313" key="2">
    <source>
        <dbReference type="RefSeq" id="XP_031549159.1"/>
    </source>
</evidence>
<dbReference type="PANTHER" id="PTHR33845:SF1">
    <property type="entry name" value="C2H2-TYPE DOMAIN-CONTAINING PROTEIN"/>
    <property type="match status" value="1"/>
</dbReference>
<protein>
    <submittedName>
        <fullName evidence="2">Uncharacterized protein LOC116286720</fullName>
    </submittedName>
</protein>
<reference evidence="2" key="1">
    <citation type="submission" date="2025-08" db="UniProtKB">
        <authorList>
            <consortium name="RefSeq"/>
        </authorList>
    </citation>
    <scope>IDENTIFICATION</scope>
</reference>
<dbReference type="OrthoDB" id="5987794at2759"/>
<name>A0A6P8GY17_ACTTE</name>
<keyword evidence="1" id="KW-1185">Reference proteome</keyword>
<proteinExistence type="predicted"/>
<dbReference type="GeneID" id="116286720"/>
<gene>
    <name evidence="2" type="primary">LOC116286720</name>
</gene>
<sequence>MDKAKIIYREKLLYGADSVPDMSSSMLYTSPADDCLPMGWALKRSKKTLRFSDRQKLYLNDKFLIGQATGHKIDAGTVSRDMRYAKDSNDNRLFTIDEFLTPQQIQSYFSRTAAKLKGVPVDTLATDAAEEQFAAATEEEGYQSTREVIQQVIQQCGLLHPITYETYNLCRLNKSNGLKQLSINMLASICEYFDIDTDNITSRRKAPYIDLLRTTLQSCSCVLGSV</sequence>
<dbReference type="InParanoid" id="A0A6P8GY17"/>
<evidence type="ECO:0000313" key="1">
    <source>
        <dbReference type="Proteomes" id="UP000515163"/>
    </source>
</evidence>
<accession>A0A6P8GY17</accession>
<dbReference type="Proteomes" id="UP000515163">
    <property type="component" value="Unplaced"/>
</dbReference>
<dbReference type="PANTHER" id="PTHR33845">
    <property type="entry name" value="C2H2-TYPE DOMAIN-CONTAINING PROTEIN"/>
    <property type="match status" value="1"/>
</dbReference>
<dbReference type="RefSeq" id="XP_031549159.1">
    <property type="nucleotide sequence ID" value="XM_031693299.1"/>
</dbReference>
<dbReference type="KEGG" id="aten:116286720"/>